<evidence type="ECO:0000313" key="2">
    <source>
        <dbReference type="Proteomes" id="UP000789860"/>
    </source>
</evidence>
<gene>
    <name evidence="1" type="ORF">SCALOS_LOCUS4701</name>
</gene>
<feature type="non-terminal residue" evidence="1">
    <location>
        <position position="1"/>
    </location>
</feature>
<name>A0ACA9LR27_9GLOM</name>
<reference evidence="1" key="1">
    <citation type="submission" date="2021-06" db="EMBL/GenBank/DDBJ databases">
        <authorList>
            <person name="Kallberg Y."/>
            <person name="Tangrot J."/>
            <person name="Rosling A."/>
        </authorList>
    </citation>
    <scope>NUCLEOTIDE SEQUENCE</scope>
    <source>
        <strain evidence="1">AU212A</strain>
    </source>
</reference>
<keyword evidence="2" id="KW-1185">Reference proteome</keyword>
<protein>
    <submittedName>
        <fullName evidence="1">2497_t:CDS:1</fullName>
    </submittedName>
</protein>
<sequence>EPDDSSNTEATILYSQNNPYLKLNKIEENERQNNNENLNDKAKVLSSPSSQVGVHKNIENITNSQSEDHIRLNIPEEEGFMIVIYKKRDLKASSAKSMHNNRPNPYKKG</sequence>
<dbReference type="Proteomes" id="UP000789860">
    <property type="component" value="Unassembled WGS sequence"/>
</dbReference>
<evidence type="ECO:0000313" key="1">
    <source>
        <dbReference type="EMBL" id="CAG8537414.1"/>
    </source>
</evidence>
<organism evidence="1 2">
    <name type="scientific">Scutellospora calospora</name>
    <dbReference type="NCBI Taxonomy" id="85575"/>
    <lineage>
        <taxon>Eukaryota</taxon>
        <taxon>Fungi</taxon>
        <taxon>Fungi incertae sedis</taxon>
        <taxon>Mucoromycota</taxon>
        <taxon>Glomeromycotina</taxon>
        <taxon>Glomeromycetes</taxon>
        <taxon>Diversisporales</taxon>
        <taxon>Gigasporaceae</taxon>
        <taxon>Scutellospora</taxon>
    </lineage>
</organism>
<comment type="caution">
    <text evidence="1">The sequence shown here is derived from an EMBL/GenBank/DDBJ whole genome shotgun (WGS) entry which is preliminary data.</text>
</comment>
<accession>A0ACA9LR27</accession>
<dbReference type="EMBL" id="CAJVPM010006655">
    <property type="protein sequence ID" value="CAG8537414.1"/>
    <property type="molecule type" value="Genomic_DNA"/>
</dbReference>
<proteinExistence type="predicted"/>